<feature type="region of interest" description="Disordered" evidence="1">
    <location>
        <begin position="38"/>
        <end position="92"/>
    </location>
</feature>
<dbReference type="WBParaSite" id="jg9751">
    <property type="protein sequence ID" value="jg9751"/>
    <property type="gene ID" value="jg9751"/>
</dbReference>
<name>A0A915EWG5_9BILA</name>
<evidence type="ECO:0000256" key="1">
    <source>
        <dbReference type="SAM" id="MobiDB-lite"/>
    </source>
</evidence>
<organism evidence="2 3">
    <name type="scientific">Ditylenchus dipsaci</name>
    <dbReference type="NCBI Taxonomy" id="166011"/>
    <lineage>
        <taxon>Eukaryota</taxon>
        <taxon>Metazoa</taxon>
        <taxon>Ecdysozoa</taxon>
        <taxon>Nematoda</taxon>
        <taxon>Chromadorea</taxon>
        <taxon>Rhabditida</taxon>
        <taxon>Tylenchina</taxon>
        <taxon>Tylenchomorpha</taxon>
        <taxon>Sphaerularioidea</taxon>
        <taxon>Anguinidae</taxon>
        <taxon>Anguininae</taxon>
        <taxon>Ditylenchus</taxon>
    </lineage>
</organism>
<feature type="compositionally biased region" description="Polar residues" evidence="1">
    <location>
        <begin position="81"/>
        <end position="92"/>
    </location>
</feature>
<proteinExistence type="predicted"/>
<dbReference type="Proteomes" id="UP000887574">
    <property type="component" value="Unplaced"/>
</dbReference>
<accession>A0A915EWG5</accession>
<dbReference type="AlphaFoldDB" id="A0A915EWG5"/>
<sequence>MCFLKVLCETVQDWKYQQRYVLLSFTLATLRQWPSTEPLPVSKFGSTTPPKINVVDENGDSIGRQHKSNSVEDLAALDSPGSGTSSQMRMSLSNEAKKLTTRASELIVHVPAKHFRRIVETRGMSSVTRETQHFE</sequence>
<keyword evidence="2" id="KW-1185">Reference proteome</keyword>
<evidence type="ECO:0000313" key="2">
    <source>
        <dbReference type="Proteomes" id="UP000887574"/>
    </source>
</evidence>
<evidence type="ECO:0000313" key="3">
    <source>
        <dbReference type="WBParaSite" id="jg9751"/>
    </source>
</evidence>
<reference evidence="3" key="1">
    <citation type="submission" date="2022-11" db="UniProtKB">
        <authorList>
            <consortium name="WormBaseParasite"/>
        </authorList>
    </citation>
    <scope>IDENTIFICATION</scope>
</reference>
<protein>
    <submittedName>
        <fullName evidence="3">Uncharacterized protein</fullName>
    </submittedName>
</protein>